<feature type="transmembrane region" description="Helical" evidence="7">
    <location>
        <begin position="250"/>
        <end position="266"/>
    </location>
</feature>
<evidence type="ECO:0000256" key="4">
    <source>
        <dbReference type="ARBA" id="ARBA00022989"/>
    </source>
</evidence>
<evidence type="ECO:0000256" key="1">
    <source>
        <dbReference type="ARBA" id="ARBA00004141"/>
    </source>
</evidence>
<keyword evidence="3 6" id="KW-0812">Transmembrane</keyword>
<dbReference type="AlphaFoldDB" id="A0A9P3HJY9"/>
<reference evidence="9" key="1">
    <citation type="submission" date="2021-11" db="EMBL/GenBank/DDBJ databases">
        <authorList>
            <person name="Herlambang A."/>
            <person name="Guo Y."/>
            <person name="Takashima Y."/>
            <person name="Nishizawa T."/>
        </authorList>
    </citation>
    <scope>NUCLEOTIDE SEQUENCE</scope>
    <source>
        <strain evidence="9">E1425</strain>
    </source>
</reference>
<evidence type="ECO:0000259" key="8">
    <source>
        <dbReference type="Pfam" id="PF02096"/>
    </source>
</evidence>
<accession>A0A9P3HJY9</accession>
<comment type="caution">
    <text evidence="9">The sequence shown here is derived from an EMBL/GenBank/DDBJ whole genome shotgun (WGS) entry which is preliminary data.</text>
</comment>
<dbReference type="GO" id="GO:0032977">
    <property type="term" value="F:membrane insertase activity"/>
    <property type="evidence" value="ECO:0007669"/>
    <property type="project" value="InterPro"/>
</dbReference>
<dbReference type="Proteomes" id="UP000827284">
    <property type="component" value="Unassembled WGS sequence"/>
</dbReference>
<evidence type="ECO:0000256" key="7">
    <source>
        <dbReference type="SAM" id="Phobius"/>
    </source>
</evidence>
<dbReference type="CDD" id="cd20069">
    <property type="entry name" value="5TM_Oxa1-like"/>
    <property type="match status" value="1"/>
</dbReference>
<feature type="transmembrane region" description="Helical" evidence="7">
    <location>
        <begin position="287"/>
        <end position="311"/>
    </location>
</feature>
<evidence type="ECO:0000313" key="10">
    <source>
        <dbReference type="Proteomes" id="UP000827284"/>
    </source>
</evidence>
<evidence type="ECO:0000256" key="5">
    <source>
        <dbReference type="ARBA" id="ARBA00023136"/>
    </source>
</evidence>
<dbReference type="PANTHER" id="PTHR12428:SF65">
    <property type="entry name" value="CYTOCHROME C OXIDASE ASSEMBLY PROTEIN COX18, MITOCHONDRIAL"/>
    <property type="match status" value="1"/>
</dbReference>
<keyword evidence="10" id="KW-1185">Reference proteome</keyword>
<dbReference type="GO" id="GO:0033617">
    <property type="term" value="P:mitochondrial respiratory chain complex IV assembly"/>
    <property type="evidence" value="ECO:0007669"/>
    <property type="project" value="TreeGrafter"/>
</dbReference>
<evidence type="ECO:0000256" key="2">
    <source>
        <dbReference type="ARBA" id="ARBA00009877"/>
    </source>
</evidence>
<dbReference type="EMBL" id="BQFW01000014">
    <property type="protein sequence ID" value="GJJ77975.1"/>
    <property type="molecule type" value="Genomic_DNA"/>
</dbReference>
<dbReference type="Pfam" id="PF02096">
    <property type="entry name" value="60KD_IMP"/>
    <property type="match status" value="1"/>
</dbReference>
<comment type="similarity">
    <text evidence="2 6">Belongs to the OXA1/ALB3/YidC family.</text>
</comment>
<evidence type="ECO:0000256" key="3">
    <source>
        <dbReference type="ARBA" id="ARBA00022692"/>
    </source>
</evidence>
<dbReference type="GO" id="GO:0032979">
    <property type="term" value="P:protein insertion into mitochondrial inner membrane from matrix"/>
    <property type="evidence" value="ECO:0007669"/>
    <property type="project" value="TreeGrafter"/>
</dbReference>
<sequence length="344" mass="37837">MLASRTRSIAIVSLRRTPLITQSAIRLRSPYIPAAVAQRCFSGTAIANSSNKHSPSESSLFIPDSAIDTFAATDLASLASEPTQVNALLASTHYILEGIHNVGLPWWATIFTATFLLRTAITTPVAIYQQRAIGRMMALTPVLQAWLQTLKTSVSIDHKLKGRDYATFNSEIQNAYRAKVKELYSANRCNPRVSFLLPWVQIPLFITMSLTIRGMTGYPLPFIGDSSLPLEPGFAQGGTLWFTDLAASDPTWIMPIAIGATNLLNVELNGLMMSKTPTRNQVIFRNLFRALSISMIPIAHEAPMAICLYWLSSGSYSVLQNLAFRVPSIRTWLKMPPLPAKAAP</sequence>
<evidence type="ECO:0000313" key="9">
    <source>
        <dbReference type="EMBL" id="GJJ77975.1"/>
    </source>
</evidence>
<protein>
    <submittedName>
        <fullName evidence="9">Mitochondrial inner membrane protein COX18</fullName>
    </submittedName>
</protein>
<reference evidence="9" key="2">
    <citation type="journal article" date="2022" name="Microbiol. Resour. Announc.">
        <title>Whole-Genome Sequence of Entomortierella parvispora E1425, a Mucoromycotan Fungus Associated with Burkholderiaceae-Related Endosymbiotic Bacteria.</title>
        <authorList>
            <person name="Herlambang A."/>
            <person name="Guo Y."/>
            <person name="Takashima Y."/>
            <person name="Narisawa K."/>
            <person name="Ohta H."/>
            <person name="Nishizawa T."/>
        </authorList>
    </citation>
    <scope>NUCLEOTIDE SEQUENCE</scope>
    <source>
        <strain evidence="9">E1425</strain>
    </source>
</reference>
<dbReference type="GO" id="GO:0005743">
    <property type="term" value="C:mitochondrial inner membrane"/>
    <property type="evidence" value="ECO:0007669"/>
    <property type="project" value="TreeGrafter"/>
</dbReference>
<feature type="transmembrane region" description="Helical" evidence="7">
    <location>
        <begin position="193"/>
        <end position="212"/>
    </location>
</feature>
<name>A0A9P3HJY9_9FUNG</name>
<evidence type="ECO:0000256" key="6">
    <source>
        <dbReference type="RuleBase" id="RU003945"/>
    </source>
</evidence>
<dbReference type="PANTHER" id="PTHR12428">
    <property type="entry name" value="OXA1"/>
    <property type="match status" value="1"/>
</dbReference>
<organism evidence="9 10">
    <name type="scientific">Entomortierella parvispora</name>
    <dbReference type="NCBI Taxonomy" id="205924"/>
    <lineage>
        <taxon>Eukaryota</taxon>
        <taxon>Fungi</taxon>
        <taxon>Fungi incertae sedis</taxon>
        <taxon>Mucoromycota</taxon>
        <taxon>Mortierellomycotina</taxon>
        <taxon>Mortierellomycetes</taxon>
        <taxon>Mortierellales</taxon>
        <taxon>Mortierellaceae</taxon>
        <taxon>Entomortierella</taxon>
    </lineage>
</organism>
<dbReference type="InterPro" id="IPR001708">
    <property type="entry name" value="YidC/ALB3/OXA1/COX18"/>
</dbReference>
<keyword evidence="5 7" id="KW-0472">Membrane</keyword>
<feature type="domain" description="Membrane insertase YidC/Oxa/ALB C-terminal" evidence="8">
    <location>
        <begin position="106"/>
        <end position="323"/>
    </location>
</feature>
<dbReference type="InterPro" id="IPR028055">
    <property type="entry name" value="YidC/Oxa/ALB_C"/>
</dbReference>
<dbReference type="OrthoDB" id="2148490at2759"/>
<keyword evidence="4 7" id="KW-1133">Transmembrane helix</keyword>
<proteinExistence type="inferred from homology"/>
<gene>
    <name evidence="9" type="ORF">EMPS_10334</name>
</gene>
<comment type="subcellular location">
    <subcellularLocation>
        <location evidence="1 6">Membrane</location>
        <topology evidence="1 6">Multi-pass membrane protein</topology>
    </subcellularLocation>
</comment>
<feature type="transmembrane region" description="Helical" evidence="7">
    <location>
        <begin position="106"/>
        <end position="128"/>
    </location>
</feature>